<feature type="transmembrane region" description="Helical" evidence="1">
    <location>
        <begin position="21"/>
        <end position="45"/>
    </location>
</feature>
<evidence type="ECO:0000313" key="2">
    <source>
        <dbReference type="EMBL" id="CUV53897.1"/>
    </source>
</evidence>
<evidence type="ECO:0000256" key="1">
    <source>
        <dbReference type="SAM" id="Phobius"/>
    </source>
</evidence>
<dbReference type="AlphaFoldDB" id="A0A0S4WQM1"/>
<dbReference type="EMBL" id="LN899820">
    <property type="protein sequence ID" value="CUV53897.1"/>
    <property type="molecule type" value="Genomic_DNA"/>
</dbReference>
<keyword evidence="1" id="KW-0472">Membrane</keyword>
<reference evidence="2" key="1">
    <citation type="submission" date="2015-10" db="EMBL/GenBank/DDBJ databases">
        <authorList>
            <person name="Gilbert D.G."/>
        </authorList>
    </citation>
    <scope>NUCLEOTIDE SEQUENCE</scope>
    <source>
        <strain evidence="2">Phyl III-seqv23</strain>
    </source>
</reference>
<keyword evidence="1" id="KW-0812">Transmembrane</keyword>
<name>A0A0S4WQM1_RALSL</name>
<protein>
    <recommendedName>
        <fullName evidence="3">MFS transporter</fullName>
    </recommendedName>
</protein>
<evidence type="ECO:0008006" key="3">
    <source>
        <dbReference type="Google" id="ProtNLM"/>
    </source>
</evidence>
<proteinExistence type="predicted"/>
<gene>
    <name evidence="2" type="ORF">RUN215_v1_190016</name>
</gene>
<keyword evidence="1" id="KW-1133">Transmembrane helix</keyword>
<sequence length="50" mass="4995">MTERTSAVHRLANGPFSRNPAAGIALMLALFGLAGTIAPTCNAVAAQLGA</sequence>
<organism evidence="2">
    <name type="scientific">Ralstonia solanacearum</name>
    <name type="common">Pseudomonas solanacearum</name>
    <dbReference type="NCBI Taxonomy" id="305"/>
    <lineage>
        <taxon>Bacteria</taxon>
        <taxon>Pseudomonadati</taxon>
        <taxon>Pseudomonadota</taxon>
        <taxon>Betaproteobacteria</taxon>
        <taxon>Burkholderiales</taxon>
        <taxon>Burkholderiaceae</taxon>
        <taxon>Ralstonia</taxon>
        <taxon>Ralstonia solanacearum species complex</taxon>
    </lineage>
</organism>
<accession>A0A0S4WQM1</accession>